<sequence length="128" mass="14045">MPPLILIPSSSVIFLGTSTSCPGLTATRESHSMNCVPFLRGLDVFPRTSSLQQHKNKNGQDKHASLSPRSPLDQCGHHIHTTKVTPPITATITTTYHINATQPFHCLRTPVKEERKVCVKHGVTRTLG</sequence>
<evidence type="ECO:0000313" key="2">
    <source>
        <dbReference type="Proteomes" id="UP000324222"/>
    </source>
</evidence>
<name>A0A5B7GKD8_PORTR</name>
<dbReference type="Proteomes" id="UP000324222">
    <property type="component" value="Unassembled WGS sequence"/>
</dbReference>
<protein>
    <submittedName>
        <fullName evidence="1">Uncharacterized protein</fullName>
    </submittedName>
</protein>
<gene>
    <name evidence="1" type="ORF">E2C01_050962</name>
</gene>
<accession>A0A5B7GKD8</accession>
<comment type="caution">
    <text evidence="1">The sequence shown here is derived from an EMBL/GenBank/DDBJ whole genome shotgun (WGS) entry which is preliminary data.</text>
</comment>
<dbReference type="EMBL" id="VSRR010014417">
    <property type="protein sequence ID" value="MPC56994.1"/>
    <property type="molecule type" value="Genomic_DNA"/>
</dbReference>
<keyword evidence="2" id="KW-1185">Reference proteome</keyword>
<reference evidence="1 2" key="1">
    <citation type="submission" date="2019-05" db="EMBL/GenBank/DDBJ databases">
        <title>Another draft genome of Portunus trituberculatus and its Hox gene families provides insights of decapod evolution.</title>
        <authorList>
            <person name="Jeong J.-H."/>
            <person name="Song I."/>
            <person name="Kim S."/>
            <person name="Choi T."/>
            <person name="Kim D."/>
            <person name="Ryu S."/>
            <person name="Kim W."/>
        </authorList>
    </citation>
    <scope>NUCLEOTIDE SEQUENCE [LARGE SCALE GENOMIC DNA]</scope>
    <source>
        <tissue evidence="1">Muscle</tissue>
    </source>
</reference>
<dbReference type="AlphaFoldDB" id="A0A5B7GKD8"/>
<proteinExistence type="predicted"/>
<organism evidence="1 2">
    <name type="scientific">Portunus trituberculatus</name>
    <name type="common">Swimming crab</name>
    <name type="synonym">Neptunus trituberculatus</name>
    <dbReference type="NCBI Taxonomy" id="210409"/>
    <lineage>
        <taxon>Eukaryota</taxon>
        <taxon>Metazoa</taxon>
        <taxon>Ecdysozoa</taxon>
        <taxon>Arthropoda</taxon>
        <taxon>Crustacea</taxon>
        <taxon>Multicrustacea</taxon>
        <taxon>Malacostraca</taxon>
        <taxon>Eumalacostraca</taxon>
        <taxon>Eucarida</taxon>
        <taxon>Decapoda</taxon>
        <taxon>Pleocyemata</taxon>
        <taxon>Brachyura</taxon>
        <taxon>Eubrachyura</taxon>
        <taxon>Portunoidea</taxon>
        <taxon>Portunidae</taxon>
        <taxon>Portuninae</taxon>
        <taxon>Portunus</taxon>
    </lineage>
</organism>
<evidence type="ECO:0000313" key="1">
    <source>
        <dbReference type="EMBL" id="MPC56994.1"/>
    </source>
</evidence>